<evidence type="ECO:0000313" key="2">
    <source>
        <dbReference type="EMBL" id="OQR86660.1"/>
    </source>
</evidence>
<sequence length="196" mass="22345">MPQVVLRPFAKTPTWNPLKFAEEWRVVGQGAITDQLYTPEMFAQRLDALNAEFATYTTRINKSIFLQVHLPGVVIVVGCVVSTIVFVARSNHLYGYRYGGWEAHVGFTMLVALVLGAILVTNAARLRRRVQQDFIETINYMNVRDEVYEVHWSYIPKQNQALLCAQGDQKSRFGSVVVHRGPRAPLRTVPVIIRRF</sequence>
<organism evidence="2 3">
    <name type="scientific">Achlya hypogyna</name>
    <name type="common">Oomycete</name>
    <name type="synonym">Protoachlya hypogyna</name>
    <dbReference type="NCBI Taxonomy" id="1202772"/>
    <lineage>
        <taxon>Eukaryota</taxon>
        <taxon>Sar</taxon>
        <taxon>Stramenopiles</taxon>
        <taxon>Oomycota</taxon>
        <taxon>Saprolegniomycetes</taxon>
        <taxon>Saprolegniales</taxon>
        <taxon>Achlyaceae</taxon>
        <taxon>Achlya</taxon>
    </lineage>
</organism>
<gene>
    <name evidence="2" type="ORF">ACHHYP_20468</name>
</gene>
<dbReference type="OrthoDB" id="72871at2759"/>
<keyword evidence="1" id="KW-0472">Membrane</keyword>
<feature type="transmembrane region" description="Helical" evidence="1">
    <location>
        <begin position="103"/>
        <end position="124"/>
    </location>
</feature>
<dbReference type="EMBL" id="JNBR01001491">
    <property type="protein sequence ID" value="OQR86660.1"/>
    <property type="molecule type" value="Genomic_DNA"/>
</dbReference>
<evidence type="ECO:0008006" key="4">
    <source>
        <dbReference type="Google" id="ProtNLM"/>
    </source>
</evidence>
<name>A0A1V9YLR6_ACHHY</name>
<keyword evidence="1" id="KW-1133">Transmembrane helix</keyword>
<reference evidence="2 3" key="1">
    <citation type="journal article" date="2014" name="Genome Biol. Evol.">
        <title>The secreted proteins of Achlya hypogyna and Thraustotheca clavata identify the ancestral oomycete secretome and reveal gene acquisitions by horizontal gene transfer.</title>
        <authorList>
            <person name="Misner I."/>
            <person name="Blouin N."/>
            <person name="Leonard G."/>
            <person name="Richards T.A."/>
            <person name="Lane C.E."/>
        </authorList>
    </citation>
    <scope>NUCLEOTIDE SEQUENCE [LARGE SCALE GENOMIC DNA]</scope>
    <source>
        <strain evidence="2 3">ATCC 48635</strain>
    </source>
</reference>
<comment type="caution">
    <text evidence="2">The sequence shown here is derived from an EMBL/GenBank/DDBJ whole genome shotgun (WGS) entry which is preliminary data.</text>
</comment>
<evidence type="ECO:0000313" key="3">
    <source>
        <dbReference type="Proteomes" id="UP000243579"/>
    </source>
</evidence>
<keyword evidence="1" id="KW-0812">Transmembrane</keyword>
<dbReference type="AlphaFoldDB" id="A0A1V9YLR6"/>
<dbReference type="Proteomes" id="UP000243579">
    <property type="component" value="Unassembled WGS sequence"/>
</dbReference>
<accession>A0A1V9YLR6</accession>
<proteinExistence type="predicted"/>
<keyword evidence="3" id="KW-1185">Reference proteome</keyword>
<feature type="transmembrane region" description="Helical" evidence="1">
    <location>
        <begin position="68"/>
        <end position="88"/>
    </location>
</feature>
<evidence type="ECO:0000256" key="1">
    <source>
        <dbReference type="SAM" id="Phobius"/>
    </source>
</evidence>
<protein>
    <recommendedName>
        <fullName evidence="4">Transmembrane protein</fullName>
    </recommendedName>
</protein>